<dbReference type="PROSITE" id="PS50127">
    <property type="entry name" value="UBC_2"/>
    <property type="match status" value="1"/>
</dbReference>
<name>A0A0G4J022_PLABS</name>
<dbReference type="STRING" id="37360.A0A0G4J022"/>
<organism evidence="9 11">
    <name type="scientific">Plasmodiophora brassicae</name>
    <name type="common">Clubroot disease agent</name>
    <dbReference type="NCBI Taxonomy" id="37360"/>
    <lineage>
        <taxon>Eukaryota</taxon>
        <taxon>Sar</taxon>
        <taxon>Rhizaria</taxon>
        <taxon>Endomyxa</taxon>
        <taxon>Phytomyxea</taxon>
        <taxon>Plasmodiophorida</taxon>
        <taxon>Plasmodiophoridae</taxon>
        <taxon>Plasmodiophora</taxon>
    </lineage>
</organism>
<comment type="pathway">
    <text evidence="1">Protein modification; protein neddylation.</text>
</comment>
<dbReference type="EMBL" id="CDSF01000101">
    <property type="protein sequence ID" value="CEP00621.1"/>
    <property type="molecule type" value="Genomic_DNA"/>
</dbReference>
<sequence length="189" mass="21280">MSASLFKIGAGRRAKTKLSDEAAAADAGDGKKKKTAAMMRMMGDMQELDLPDNCKLILPNKDDLMRFSISVKPDAGYWKGATYTFSFEISDHYPYKAPKVKCLEKIWHPNIDLNGAVCLNILRESWRPVLNIQNVVHGLIFLMLDPNPNDPLNQEAAEVMRNDLTRFQQMVAQSLRGGYVQGTQFPRNM</sequence>
<dbReference type="InterPro" id="IPR000608">
    <property type="entry name" value="UBC"/>
</dbReference>
<dbReference type="OrthoDB" id="10249039at2759"/>
<dbReference type="Proteomes" id="UP000039324">
    <property type="component" value="Unassembled WGS sequence"/>
</dbReference>
<dbReference type="InterPro" id="IPR023313">
    <property type="entry name" value="UBQ-conjugating_AS"/>
</dbReference>
<dbReference type="GO" id="GO:0005524">
    <property type="term" value="F:ATP binding"/>
    <property type="evidence" value="ECO:0007669"/>
    <property type="project" value="UniProtKB-UniRule"/>
</dbReference>
<comment type="similarity">
    <text evidence="7">Belongs to the ubiquitin-conjugating enzyme family.</text>
</comment>
<geneLocation type="mitochondrion" evidence="10"/>
<evidence type="ECO:0000256" key="3">
    <source>
        <dbReference type="ARBA" id="ARBA00022741"/>
    </source>
</evidence>
<evidence type="ECO:0000313" key="11">
    <source>
        <dbReference type="Proteomes" id="UP000039324"/>
    </source>
</evidence>
<keyword evidence="4 7" id="KW-0833">Ubl conjugation pathway</keyword>
<dbReference type="SUPFAM" id="SSF54495">
    <property type="entry name" value="UBC-like"/>
    <property type="match status" value="1"/>
</dbReference>
<dbReference type="Pfam" id="PF00179">
    <property type="entry name" value="UQ_con"/>
    <property type="match status" value="1"/>
</dbReference>
<dbReference type="GO" id="GO:0019788">
    <property type="term" value="F:NEDD8 transferase activity"/>
    <property type="evidence" value="ECO:0007669"/>
    <property type="project" value="UniProtKB-ARBA"/>
</dbReference>
<dbReference type="CDD" id="cd23794">
    <property type="entry name" value="UBCc_UBE2F_UBE2M"/>
    <property type="match status" value="1"/>
</dbReference>
<gene>
    <name evidence="9" type="ORF">PBRA_001675</name>
    <name evidence="10" type="ORF">PLBR_LOCUS1102</name>
</gene>
<keyword evidence="11" id="KW-1185">Reference proteome</keyword>
<dbReference type="InterPro" id="IPR050113">
    <property type="entry name" value="Ub_conjugating_enzyme"/>
</dbReference>
<keyword evidence="3 7" id="KW-0547">Nucleotide-binding</keyword>
<dbReference type="PROSITE" id="PS00183">
    <property type="entry name" value="UBC_1"/>
    <property type="match status" value="1"/>
</dbReference>
<protein>
    <recommendedName>
        <fullName evidence="8">UBC core domain-containing protein</fullName>
    </recommendedName>
</protein>
<feature type="domain" description="UBC core" evidence="8">
    <location>
        <begin position="36"/>
        <end position="180"/>
    </location>
</feature>
<dbReference type="Gene3D" id="3.10.110.10">
    <property type="entry name" value="Ubiquitin Conjugating Enzyme"/>
    <property type="match status" value="1"/>
</dbReference>
<keyword evidence="5 7" id="KW-0067">ATP-binding</keyword>
<evidence type="ECO:0000313" key="10">
    <source>
        <dbReference type="EMBL" id="SPQ93887.1"/>
    </source>
</evidence>
<evidence type="ECO:0000313" key="9">
    <source>
        <dbReference type="EMBL" id="CEP00621.1"/>
    </source>
</evidence>
<dbReference type="Proteomes" id="UP000290189">
    <property type="component" value="Unassembled WGS sequence"/>
</dbReference>
<evidence type="ECO:0000256" key="7">
    <source>
        <dbReference type="RuleBase" id="RU362109"/>
    </source>
</evidence>
<dbReference type="AlphaFoldDB" id="A0A0G4J022"/>
<evidence type="ECO:0000313" key="12">
    <source>
        <dbReference type="Proteomes" id="UP000290189"/>
    </source>
</evidence>
<proteinExistence type="inferred from homology"/>
<keyword evidence="10" id="KW-0496">Mitochondrion</keyword>
<reference evidence="9 11" key="1">
    <citation type="submission" date="2015-02" db="EMBL/GenBank/DDBJ databases">
        <authorList>
            <person name="Chooi Y.-H."/>
        </authorList>
    </citation>
    <scope>NUCLEOTIDE SEQUENCE [LARGE SCALE GENOMIC DNA]</scope>
    <source>
        <strain evidence="9">E3</strain>
    </source>
</reference>
<dbReference type="FunFam" id="3.10.110.10:FF:000005">
    <property type="entry name" value="NEDD8-conjugating enzyme Ubc12"/>
    <property type="match status" value="1"/>
</dbReference>
<feature type="active site" description="Glycyl thioester intermediate" evidence="6">
    <location>
        <position position="118"/>
    </location>
</feature>
<dbReference type="OMA" id="CQVDFPD"/>
<keyword evidence="2" id="KW-0808">Transferase</keyword>
<evidence type="ECO:0000256" key="1">
    <source>
        <dbReference type="ARBA" id="ARBA00005032"/>
    </source>
</evidence>
<dbReference type="PANTHER" id="PTHR24067">
    <property type="entry name" value="UBIQUITIN-CONJUGATING ENZYME E2"/>
    <property type="match status" value="1"/>
</dbReference>
<reference evidence="10 12" key="2">
    <citation type="submission" date="2018-03" db="EMBL/GenBank/DDBJ databases">
        <authorList>
            <person name="Fogelqvist J."/>
        </authorList>
    </citation>
    <scope>NUCLEOTIDE SEQUENCE [LARGE SCALE GENOMIC DNA]</scope>
</reference>
<accession>A0A0G4J022</accession>
<dbReference type="EMBL" id="OVEO01000002">
    <property type="protein sequence ID" value="SPQ93887.1"/>
    <property type="molecule type" value="Genomic_DNA"/>
</dbReference>
<evidence type="ECO:0000256" key="2">
    <source>
        <dbReference type="ARBA" id="ARBA00022679"/>
    </source>
</evidence>
<evidence type="ECO:0000259" key="8">
    <source>
        <dbReference type="PROSITE" id="PS50127"/>
    </source>
</evidence>
<evidence type="ECO:0000256" key="5">
    <source>
        <dbReference type="ARBA" id="ARBA00022840"/>
    </source>
</evidence>
<evidence type="ECO:0000256" key="4">
    <source>
        <dbReference type="ARBA" id="ARBA00022786"/>
    </source>
</evidence>
<evidence type="ECO:0000256" key="6">
    <source>
        <dbReference type="PROSITE-ProRule" id="PRU10133"/>
    </source>
</evidence>
<dbReference type="InterPro" id="IPR016135">
    <property type="entry name" value="UBQ-conjugating_enzyme/RWD"/>
</dbReference>
<dbReference type="SMART" id="SM00212">
    <property type="entry name" value="UBCc"/>
    <property type="match status" value="1"/>
</dbReference>